<dbReference type="InterPro" id="IPR036396">
    <property type="entry name" value="Cyt_P450_sf"/>
</dbReference>
<dbReference type="AlphaFoldDB" id="A0A6A5C2B4"/>
<comment type="similarity">
    <text evidence="4">Belongs to the cytochrome P450 family.</text>
</comment>
<keyword evidence="2 3" id="KW-0408">Iron</keyword>
<dbReference type="VEuPathDB" id="AmoebaDB:NF0065300"/>
<dbReference type="InterPro" id="IPR001128">
    <property type="entry name" value="Cyt_P450"/>
</dbReference>
<dbReference type="OMA" id="ELYPMMW"/>
<dbReference type="GO" id="GO:0005506">
    <property type="term" value="F:iron ion binding"/>
    <property type="evidence" value="ECO:0007669"/>
    <property type="project" value="InterPro"/>
</dbReference>
<dbReference type="Pfam" id="PF00067">
    <property type="entry name" value="p450"/>
    <property type="match status" value="1"/>
</dbReference>
<dbReference type="GO" id="GO:0004497">
    <property type="term" value="F:monooxygenase activity"/>
    <property type="evidence" value="ECO:0007669"/>
    <property type="project" value="UniProtKB-KW"/>
</dbReference>
<dbReference type="GO" id="GO:0020037">
    <property type="term" value="F:heme binding"/>
    <property type="evidence" value="ECO:0007669"/>
    <property type="project" value="InterPro"/>
</dbReference>
<keyword evidence="6" id="KW-1185">Reference proteome</keyword>
<evidence type="ECO:0000313" key="5">
    <source>
        <dbReference type="EMBL" id="KAF0981171.1"/>
    </source>
</evidence>
<comment type="caution">
    <text evidence="5">The sequence shown here is derived from an EMBL/GenBank/DDBJ whole genome shotgun (WGS) entry which is preliminary data.</text>
</comment>
<evidence type="ECO:0008006" key="7">
    <source>
        <dbReference type="Google" id="ProtNLM"/>
    </source>
</evidence>
<dbReference type="PANTHER" id="PTHR24301">
    <property type="entry name" value="THROMBOXANE-A SYNTHASE"/>
    <property type="match status" value="1"/>
</dbReference>
<dbReference type="OrthoDB" id="1470350at2759"/>
<dbReference type="PRINTS" id="PR00465">
    <property type="entry name" value="EP450IV"/>
</dbReference>
<accession>A0A6A5C2B4</accession>
<reference evidence="5 6" key="1">
    <citation type="journal article" date="2019" name="Sci. Rep.">
        <title>Nanopore sequencing improves the draft genome of the human pathogenic amoeba Naegleria fowleri.</title>
        <authorList>
            <person name="Liechti N."/>
            <person name="Schurch N."/>
            <person name="Bruggmann R."/>
            <person name="Wittwer M."/>
        </authorList>
    </citation>
    <scope>NUCLEOTIDE SEQUENCE [LARGE SCALE GENOMIC DNA]</scope>
    <source>
        <strain evidence="5 6">ATCC 30894</strain>
    </source>
</reference>
<dbReference type="Proteomes" id="UP000444721">
    <property type="component" value="Unassembled WGS sequence"/>
</dbReference>
<dbReference type="GO" id="GO:0016705">
    <property type="term" value="F:oxidoreductase activity, acting on paired donors, with incorporation or reduction of molecular oxygen"/>
    <property type="evidence" value="ECO:0007669"/>
    <property type="project" value="InterPro"/>
</dbReference>
<dbReference type="Gene3D" id="1.10.630.10">
    <property type="entry name" value="Cytochrome P450"/>
    <property type="match status" value="1"/>
</dbReference>
<dbReference type="RefSeq" id="XP_044565884.1">
    <property type="nucleotide sequence ID" value="XM_044703535.1"/>
</dbReference>
<dbReference type="VEuPathDB" id="AmoebaDB:NfTy_079100"/>
<protein>
    <recommendedName>
        <fullName evidence="7">Cytochrome P450</fullName>
    </recommendedName>
</protein>
<evidence type="ECO:0000313" key="6">
    <source>
        <dbReference type="Proteomes" id="UP000444721"/>
    </source>
</evidence>
<dbReference type="GeneID" id="68120174"/>
<proteinExistence type="inferred from homology"/>
<keyword evidence="4" id="KW-0503">Monooxygenase</keyword>
<dbReference type="EMBL" id="VFQX01000016">
    <property type="protein sequence ID" value="KAF0981171.1"/>
    <property type="molecule type" value="Genomic_DNA"/>
</dbReference>
<dbReference type="InterPro" id="IPR017972">
    <property type="entry name" value="Cyt_P450_CS"/>
</dbReference>
<keyword evidence="4" id="KW-0560">Oxidoreductase</keyword>
<name>A0A6A5C2B4_NAEFO</name>
<dbReference type="InterPro" id="IPR002403">
    <property type="entry name" value="Cyt_P450_E_grp-IV"/>
</dbReference>
<comment type="cofactor">
    <cofactor evidence="3">
        <name>heme</name>
        <dbReference type="ChEBI" id="CHEBI:30413"/>
    </cofactor>
</comment>
<evidence type="ECO:0000256" key="2">
    <source>
        <dbReference type="ARBA" id="ARBA00023004"/>
    </source>
</evidence>
<dbReference type="VEuPathDB" id="AmoebaDB:FDP41_012959"/>
<feature type="binding site" description="axial binding residue" evidence="3">
    <location>
        <position position="379"/>
    </location>
    <ligand>
        <name>heme</name>
        <dbReference type="ChEBI" id="CHEBI:30413"/>
    </ligand>
    <ligandPart>
        <name>Fe</name>
        <dbReference type="ChEBI" id="CHEBI:18248"/>
    </ligandPart>
</feature>
<sequence>MGTDTICFVVDPEHYKDILVTKAKLFRKHPLFNNLNIDYRVKNVFTDYGDSWKRERRLTQPSFSDENLAKILKEHVHRISNRLVEKIWERRNLENNCVVINDWMRRVTLDVISQDGFGAQFDCLGNEKDILPLIAKTIVQVYSAGLLFNRRYIEPFTKIFFPSKYKLVFKEWPSILRNMVESREKEIELERESGEVYKSNLISQMLLAQEEEPTDGVKKGFTKDEVIANSHAFMLAGDETSQQTLIWMFYFVSSHAHVQQKLREEVIREVPLEGIDFDLYQNKEKLIYARNVLNETLRLKGPVHTNTRYTLKPVEIAGKTVPKGVTVEMKFCVSQMDKEIWGEDTLQFCPERFERPEIKDLLKQNRYVFIPFSIGSRTCIGMKFAEMEILDVICRMVRNFRFQCQNQRDVREVAGITLKPADDIVIKLERIEL</sequence>
<organism evidence="5 6">
    <name type="scientific">Naegleria fowleri</name>
    <name type="common">Brain eating amoeba</name>
    <dbReference type="NCBI Taxonomy" id="5763"/>
    <lineage>
        <taxon>Eukaryota</taxon>
        <taxon>Discoba</taxon>
        <taxon>Heterolobosea</taxon>
        <taxon>Tetramitia</taxon>
        <taxon>Eutetramitia</taxon>
        <taxon>Vahlkampfiidae</taxon>
        <taxon>Naegleria</taxon>
    </lineage>
</organism>
<keyword evidence="3 4" id="KW-0349">Heme</keyword>
<evidence type="ECO:0000256" key="1">
    <source>
        <dbReference type="ARBA" id="ARBA00022723"/>
    </source>
</evidence>
<dbReference type="PRINTS" id="PR00385">
    <property type="entry name" value="P450"/>
</dbReference>
<evidence type="ECO:0000256" key="4">
    <source>
        <dbReference type="RuleBase" id="RU000461"/>
    </source>
</evidence>
<keyword evidence="1 3" id="KW-0479">Metal-binding</keyword>
<dbReference type="PROSITE" id="PS00086">
    <property type="entry name" value="CYTOCHROME_P450"/>
    <property type="match status" value="1"/>
</dbReference>
<gene>
    <name evidence="5" type="ORF">FDP41_012959</name>
</gene>
<dbReference type="PANTHER" id="PTHR24301:SF2">
    <property type="entry name" value="THROMBOXANE-A SYNTHASE"/>
    <property type="match status" value="1"/>
</dbReference>
<evidence type="ECO:0000256" key="3">
    <source>
        <dbReference type="PIRSR" id="PIRSR602403-1"/>
    </source>
</evidence>
<dbReference type="SUPFAM" id="SSF48264">
    <property type="entry name" value="Cytochrome P450"/>
    <property type="match status" value="1"/>
</dbReference>